<gene>
    <name evidence="8" type="ORF">PLXY2_LOCUS9483</name>
</gene>
<evidence type="ECO:0000259" key="7">
    <source>
        <dbReference type="PROSITE" id="PS50240"/>
    </source>
</evidence>
<dbReference type="InterPro" id="IPR001314">
    <property type="entry name" value="Peptidase_S1A"/>
</dbReference>
<comment type="caution">
    <text evidence="8">The sequence shown here is derived from an EMBL/GenBank/DDBJ whole genome shotgun (WGS) entry which is preliminary data.</text>
</comment>
<name>A0A8S4FPX3_PLUXY</name>
<dbReference type="AlphaFoldDB" id="A0A8S4FPX3"/>
<keyword evidence="5" id="KW-1015">Disulfide bond</keyword>
<reference evidence="8" key="1">
    <citation type="submission" date="2020-11" db="EMBL/GenBank/DDBJ databases">
        <authorList>
            <person name="Whiteford S."/>
        </authorList>
    </citation>
    <scope>NUCLEOTIDE SEQUENCE</scope>
</reference>
<dbReference type="SUPFAM" id="SSF50494">
    <property type="entry name" value="Trypsin-like serine proteases"/>
    <property type="match status" value="1"/>
</dbReference>
<feature type="domain" description="Peptidase S1" evidence="7">
    <location>
        <begin position="23"/>
        <end position="257"/>
    </location>
</feature>
<dbReference type="Gene3D" id="2.40.10.10">
    <property type="entry name" value="Trypsin-like serine proteases"/>
    <property type="match status" value="1"/>
</dbReference>
<keyword evidence="4" id="KW-0720">Serine protease</keyword>
<dbReference type="EMBL" id="CAJHNJ030000037">
    <property type="protein sequence ID" value="CAG9129133.1"/>
    <property type="molecule type" value="Genomic_DNA"/>
</dbReference>
<feature type="chain" id="PRO_5035736700" evidence="6">
    <location>
        <begin position="16"/>
        <end position="259"/>
    </location>
</feature>
<keyword evidence="9" id="KW-1185">Reference proteome</keyword>
<evidence type="ECO:0000313" key="8">
    <source>
        <dbReference type="EMBL" id="CAG9129133.1"/>
    </source>
</evidence>
<evidence type="ECO:0000256" key="1">
    <source>
        <dbReference type="ARBA" id="ARBA00007664"/>
    </source>
</evidence>
<dbReference type="InterPro" id="IPR050430">
    <property type="entry name" value="Peptidase_S1"/>
</dbReference>
<comment type="similarity">
    <text evidence="1">Belongs to the peptidase S1 family.</text>
</comment>
<evidence type="ECO:0000313" key="9">
    <source>
        <dbReference type="Proteomes" id="UP000653454"/>
    </source>
</evidence>
<evidence type="ECO:0000256" key="5">
    <source>
        <dbReference type="ARBA" id="ARBA00023157"/>
    </source>
</evidence>
<dbReference type="PANTHER" id="PTHR24276:SF91">
    <property type="entry name" value="AT26814P-RELATED"/>
    <property type="match status" value="1"/>
</dbReference>
<feature type="signal peptide" evidence="6">
    <location>
        <begin position="1"/>
        <end position="15"/>
    </location>
</feature>
<dbReference type="PRINTS" id="PR00722">
    <property type="entry name" value="CHYMOTRYPSIN"/>
</dbReference>
<dbReference type="PROSITE" id="PS50240">
    <property type="entry name" value="TRYPSIN_DOM"/>
    <property type="match status" value="1"/>
</dbReference>
<dbReference type="Pfam" id="PF00089">
    <property type="entry name" value="Trypsin"/>
    <property type="match status" value="1"/>
</dbReference>
<evidence type="ECO:0000256" key="4">
    <source>
        <dbReference type="ARBA" id="ARBA00022825"/>
    </source>
</evidence>
<keyword evidence="2" id="KW-0645">Protease</keyword>
<evidence type="ECO:0000256" key="3">
    <source>
        <dbReference type="ARBA" id="ARBA00022801"/>
    </source>
</evidence>
<evidence type="ECO:0000256" key="6">
    <source>
        <dbReference type="SAM" id="SignalP"/>
    </source>
</evidence>
<accession>A0A8S4FPX3</accession>
<dbReference type="GO" id="GO:0004252">
    <property type="term" value="F:serine-type endopeptidase activity"/>
    <property type="evidence" value="ECO:0007669"/>
    <property type="project" value="InterPro"/>
</dbReference>
<dbReference type="InterPro" id="IPR009003">
    <property type="entry name" value="Peptidase_S1_PA"/>
</dbReference>
<dbReference type="InterPro" id="IPR001254">
    <property type="entry name" value="Trypsin_dom"/>
</dbReference>
<dbReference type="CDD" id="cd00190">
    <property type="entry name" value="Tryp_SPc"/>
    <property type="match status" value="1"/>
</dbReference>
<dbReference type="InterPro" id="IPR043504">
    <property type="entry name" value="Peptidase_S1_PA_chymotrypsin"/>
</dbReference>
<keyword evidence="3" id="KW-0378">Hydrolase</keyword>
<sequence length="259" mass="27955">MRYFVFLALFGAALAVPKPHQRIAGGETASIQDYKFFADMQYSWAGVVWGSGCGGALLTTRSVLSAANCFLGDKKEQWQVRVGSSYTGTGGSKHPVRRIILHPEYDNFHNDVAIVKLEEVVVLSSSVGLARLAGASYILNEGARVTALGFGTVAAGGDLPEQLQQVVVTIANQQTCATRYQELKEEGNNWPTVQDGMVCTSVIEGDVCYGDIGAPLVSERDIIYGITSWGKLCGDKDLNTVSTLVPKYVNWIVEVAENP</sequence>
<dbReference type="PANTHER" id="PTHR24276">
    <property type="entry name" value="POLYSERASE-RELATED"/>
    <property type="match status" value="1"/>
</dbReference>
<organism evidence="8 9">
    <name type="scientific">Plutella xylostella</name>
    <name type="common">Diamondback moth</name>
    <name type="synonym">Plutella maculipennis</name>
    <dbReference type="NCBI Taxonomy" id="51655"/>
    <lineage>
        <taxon>Eukaryota</taxon>
        <taxon>Metazoa</taxon>
        <taxon>Ecdysozoa</taxon>
        <taxon>Arthropoda</taxon>
        <taxon>Hexapoda</taxon>
        <taxon>Insecta</taxon>
        <taxon>Pterygota</taxon>
        <taxon>Neoptera</taxon>
        <taxon>Endopterygota</taxon>
        <taxon>Lepidoptera</taxon>
        <taxon>Glossata</taxon>
        <taxon>Ditrysia</taxon>
        <taxon>Yponomeutoidea</taxon>
        <taxon>Plutellidae</taxon>
        <taxon>Plutella</taxon>
    </lineage>
</organism>
<keyword evidence="6" id="KW-0732">Signal</keyword>
<dbReference type="SMART" id="SM00020">
    <property type="entry name" value="Tryp_SPc"/>
    <property type="match status" value="1"/>
</dbReference>
<dbReference type="Proteomes" id="UP000653454">
    <property type="component" value="Unassembled WGS sequence"/>
</dbReference>
<proteinExistence type="inferred from homology"/>
<dbReference type="GO" id="GO:0006508">
    <property type="term" value="P:proteolysis"/>
    <property type="evidence" value="ECO:0007669"/>
    <property type="project" value="UniProtKB-KW"/>
</dbReference>
<evidence type="ECO:0000256" key="2">
    <source>
        <dbReference type="ARBA" id="ARBA00022670"/>
    </source>
</evidence>
<protein>
    <submittedName>
        <fullName evidence="8">(diamondback moth) hypothetical protein</fullName>
    </submittedName>
</protein>